<dbReference type="InterPro" id="IPR023090">
    <property type="entry name" value="UPF0702_alpha/beta_dom_sf"/>
</dbReference>
<dbReference type="EMBL" id="CP026095">
    <property type="protein sequence ID" value="AZV42667.1"/>
    <property type="molecule type" value="Genomic_DNA"/>
</dbReference>
<reference evidence="1 2" key="1">
    <citation type="submission" date="2018-01" db="EMBL/GenBank/DDBJ databases">
        <title>Bacillus asahii Genome sequencing and assembly.</title>
        <authorList>
            <person name="Jiang H."/>
            <person name="Feng Y."/>
            <person name="Zhao F."/>
            <person name="Lin X."/>
        </authorList>
    </citation>
    <scope>NUCLEOTIDE SEQUENCE [LARGE SCALE GENOMIC DNA]</scope>
    <source>
        <strain evidence="1 2">OM18</strain>
    </source>
</reference>
<dbReference type="KEGG" id="pasa:BAOM_2058"/>
<dbReference type="Gene3D" id="3.30.240.20">
    <property type="entry name" value="bsu07140 like domains"/>
    <property type="match status" value="1"/>
</dbReference>
<dbReference type="AlphaFoldDB" id="A0A3T0KQK6"/>
<proteinExistence type="predicted"/>
<protein>
    <submittedName>
        <fullName evidence="1">Membrane protein</fullName>
    </submittedName>
</protein>
<name>A0A3T0KQK6_9BACI</name>
<evidence type="ECO:0000313" key="1">
    <source>
        <dbReference type="EMBL" id="AZV42667.1"/>
    </source>
</evidence>
<sequence length="38" mass="4364">MQLSSQNISDYKDVFIAEWLEGDGIFVQTYQFQSSSSN</sequence>
<evidence type="ECO:0000313" key="2">
    <source>
        <dbReference type="Proteomes" id="UP000283095"/>
    </source>
</evidence>
<organism evidence="1 2">
    <name type="scientific">Peribacillus asahii</name>
    <dbReference type="NCBI Taxonomy" id="228899"/>
    <lineage>
        <taxon>Bacteria</taxon>
        <taxon>Bacillati</taxon>
        <taxon>Bacillota</taxon>
        <taxon>Bacilli</taxon>
        <taxon>Bacillales</taxon>
        <taxon>Bacillaceae</taxon>
        <taxon>Peribacillus</taxon>
    </lineage>
</organism>
<gene>
    <name evidence="1" type="ORF">BAOM_2058</name>
</gene>
<accession>A0A3T0KQK6</accession>
<dbReference type="Proteomes" id="UP000283095">
    <property type="component" value="Chromosome"/>
</dbReference>